<protein>
    <submittedName>
        <fullName evidence="1">Uncharacterized protein</fullName>
    </submittedName>
</protein>
<dbReference type="EnsemblPlants" id="AET6Gv20519200.11">
    <property type="protein sequence ID" value="AET6Gv20519200.11"/>
    <property type="gene ID" value="AET6Gv20519200"/>
</dbReference>
<reference evidence="2" key="2">
    <citation type="journal article" date="2017" name="Nat. Plants">
        <title>The Aegilops tauschii genome reveals multiple impacts of transposons.</title>
        <authorList>
            <person name="Zhao G."/>
            <person name="Zou C."/>
            <person name="Li K."/>
            <person name="Wang K."/>
            <person name="Li T."/>
            <person name="Gao L."/>
            <person name="Zhang X."/>
            <person name="Wang H."/>
            <person name="Yang Z."/>
            <person name="Liu X."/>
            <person name="Jiang W."/>
            <person name="Mao L."/>
            <person name="Kong X."/>
            <person name="Jiao Y."/>
            <person name="Jia J."/>
        </authorList>
    </citation>
    <scope>NUCLEOTIDE SEQUENCE [LARGE SCALE GENOMIC DNA]</scope>
    <source>
        <strain evidence="2">cv. AL8/78</strain>
    </source>
</reference>
<evidence type="ECO:0000313" key="2">
    <source>
        <dbReference type="Proteomes" id="UP000015105"/>
    </source>
</evidence>
<reference evidence="1" key="3">
    <citation type="journal article" date="2017" name="Nature">
        <title>Genome sequence of the progenitor of the wheat D genome Aegilops tauschii.</title>
        <authorList>
            <person name="Luo M.C."/>
            <person name="Gu Y.Q."/>
            <person name="Puiu D."/>
            <person name="Wang H."/>
            <person name="Twardziok S.O."/>
            <person name="Deal K.R."/>
            <person name="Huo N."/>
            <person name="Zhu T."/>
            <person name="Wang L."/>
            <person name="Wang Y."/>
            <person name="McGuire P.E."/>
            <person name="Liu S."/>
            <person name="Long H."/>
            <person name="Ramasamy R.K."/>
            <person name="Rodriguez J.C."/>
            <person name="Van S.L."/>
            <person name="Yuan L."/>
            <person name="Wang Z."/>
            <person name="Xia Z."/>
            <person name="Xiao L."/>
            <person name="Anderson O.D."/>
            <person name="Ouyang S."/>
            <person name="Liang Y."/>
            <person name="Zimin A.V."/>
            <person name="Pertea G."/>
            <person name="Qi P."/>
            <person name="Bennetzen J.L."/>
            <person name="Dai X."/>
            <person name="Dawson M.W."/>
            <person name="Muller H.G."/>
            <person name="Kugler K."/>
            <person name="Rivarola-Duarte L."/>
            <person name="Spannagl M."/>
            <person name="Mayer K.F.X."/>
            <person name="Lu F.H."/>
            <person name="Bevan M.W."/>
            <person name="Leroy P."/>
            <person name="Li P."/>
            <person name="You F.M."/>
            <person name="Sun Q."/>
            <person name="Liu Z."/>
            <person name="Lyons E."/>
            <person name="Wicker T."/>
            <person name="Salzberg S.L."/>
            <person name="Devos K.M."/>
            <person name="Dvorak J."/>
        </authorList>
    </citation>
    <scope>NUCLEOTIDE SEQUENCE [LARGE SCALE GENOMIC DNA]</scope>
    <source>
        <strain evidence="1">cv. AL8/78</strain>
    </source>
</reference>
<reference evidence="2" key="1">
    <citation type="journal article" date="2014" name="Science">
        <title>Ancient hybridizations among the ancestral genomes of bread wheat.</title>
        <authorList>
            <consortium name="International Wheat Genome Sequencing Consortium,"/>
            <person name="Marcussen T."/>
            <person name="Sandve S.R."/>
            <person name="Heier L."/>
            <person name="Spannagl M."/>
            <person name="Pfeifer M."/>
            <person name="Jakobsen K.S."/>
            <person name="Wulff B.B."/>
            <person name="Steuernagel B."/>
            <person name="Mayer K.F."/>
            <person name="Olsen O.A."/>
        </authorList>
    </citation>
    <scope>NUCLEOTIDE SEQUENCE [LARGE SCALE GENOMIC DNA]</scope>
    <source>
        <strain evidence="2">cv. AL8/78</strain>
    </source>
</reference>
<dbReference type="Proteomes" id="UP000015105">
    <property type="component" value="Chromosome 6D"/>
</dbReference>
<proteinExistence type="predicted"/>
<dbReference type="Gramene" id="AET6Gv20519200.11">
    <property type="protein sequence ID" value="AET6Gv20519200.11"/>
    <property type="gene ID" value="AET6Gv20519200"/>
</dbReference>
<dbReference type="AlphaFoldDB" id="A0A453NX44"/>
<organism evidence="1 2">
    <name type="scientific">Aegilops tauschii subsp. strangulata</name>
    <name type="common">Goatgrass</name>
    <dbReference type="NCBI Taxonomy" id="200361"/>
    <lineage>
        <taxon>Eukaryota</taxon>
        <taxon>Viridiplantae</taxon>
        <taxon>Streptophyta</taxon>
        <taxon>Embryophyta</taxon>
        <taxon>Tracheophyta</taxon>
        <taxon>Spermatophyta</taxon>
        <taxon>Magnoliopsida</taxon>
        <taxon>Liliopsida</taxon>
        <taxon>Poales</taxon>
        <taxon>Poaceae</taxon>
        <taxon>BOP clade</taxon>
        <taxon>Pooideae</taxon>
        <taxon>Triticodae</taxon>
        <taxon>Triticeae</taxon>
        <taxon>Triticinae</taxon>
        <taxon>Aegilops</taxon>
    </lineage>
</organism>
<reference evidence="1" key="5">
    <citation type="journal article" date="2021" name="G3 (Bethesda)">
        <title>Aegilops tauschii genome assembly Aet v5.0 features greater sequence contiguity and improved annotation.</title>
        <authorList>
            <person name="Wang L."/>
            <person name="Zhu T."/>
            <person name="Rodriguez J.C."/>
            <person name="Deal K.R."/>
            <person name="Dubcovsky J."/>
            <person name="McGuire P.E."/>
            <person name="Lux T."/>
            <person name="Spannagl M."/>
            <person name="Mayer K.F.X."/>
            <person name="Baldrich P."/>
            <person name="Meyers B.C."/>
            <person name="Huo N."/>
            <person name="Gu Y.Q."/>
            <person name="Zhou H."/>
            <person name="Devos K.M."/>
            <person name="Bennetzen J.L."/>
            <person name="Unver T."/>
            <person name="Budak H."/>
            <person name="Gulick P.J."/>
            <person name="Galiba G."/>
            <person name="Kalapos B."/>
            <person name="Nelson D.R."/>
            <person name="Li P."/>
            <person name="You F.M."/>
            <person name="Luo M.C."/>
            <person name="Dvorak J."/>
        </authorList>
    </citation>
    <scope>NUCLEOTIDE SEQUENCE [LARGE SCALE GENOMIC DNA]</scope>
    <source>
        <strain evidence="1">cv. AL8/78</strain>
    </source>
</reference>
<accession>A0A453NX44</accession>
<evidence type="ECO:0000313" key="1">
    <source>
        <dbReference type="EnsemblPlants" id="AET6Gv20519200.11"/>
    </source>
</evidence>
<name>A0A453NX44_AEGTS</name>
<keyword evidence="2" id="KW-1185">Reference proteome</keyword>
<reference evidence="1" key="4">
    <citation type="submission" date="2019-03" db="UniProtKB">
        <authorList>
            <consortium name="EnsemblPlants"/>
        </authorList>
    </citation>
    <scope>IDENTIFICATION</scope>
</reference>
<sequence>PTFNSVGLIPLINLELLDLHNRVDPYYPTHQIRNNLSILNSLSILLKNDPYVHVSWHIHVHKSFLAYTYIEKNYIHVTQIHAISQDPHDFTNTKIRGKDPSPRFSTPFFARRHHALWRKLAWGWILP</sequence>